<evidence type="ECO:0000259" key="9">
    <source>
        <dbReference type="Pfam" id="PF24779"/>
    </source>
</evidence>
<dbReference type="HOGENOM" id="CLU_053567_1_0_1"/>
<feature type="compositionally biased region" description="Basic and acidic residues" evidence="8">
    <location>
        <begin position="169"/>
        <end position="194"/>
    </location>
</feature>
<dbReference type="GO" id="GO:0006364">
    <property type="term" value="P:rRNA processing"/>
    <property type="evidence" value="ECO:0007669"/>
    <property type="project" value="UniProtKB-KW"/>
</dbReference>
<evidence type="ECO:0000256" key="6">
    <source>
        <dbReference type="ARBA" id="ARBA00038503"/>
    </source>
</evidence>
<dbReference type="AlphaFoldDB" id="W3XMG7"/>
<dbReference type="Proteomes" id="UP000030651">
    <property type="component" value="Unassembled WGS sequence"/>
</dbReference>
<name>W3XMG7_PESFW</name>
<dbReference type="GeneID" id="19265528"/>
<evidence type="ECO:0000256" key="5">
    <source>
        <dbReference type="ARBA" id="ARBA00037300"/>
    </source>
</evidence>
<dbReference type="InterPro" id="IPR057776">
    <property type="entry name" value="UTP23_sensor"/>
</dbReference>
<organism evidence="10 11">
    <name type="scientific">Pestalotiopsis fici (strain W106-1 / CGMCC3.15140)</name>
    <dbReference type="NCBI Taxonomy" id="1229662"/>
    <lineage>
        <taxon>Eukaryota</taxon>
        <taxon>Fungi</taxon>
        <taxon>Dikarya</taxon>
        <taxon>Ascomycota</taxon>
        <taxon>Pezizomycotina</taxon>
        <taxon>Sordariomycetes</taxon>
        <taxon>Xylariomycetidae</taxon>
        <taxon>Amphisphaeriales</taxon>
        <taxon>Sporocadaceae</taxon>
        <taxon>Pestalotiopsis</taxon>
    </lineage>
</organism>
<dbReference type="STRING" id="1229662.W3XMG7"/>
<dbReference type="InParanoid" id="W3XMG7"/>
<proteinExistence type="inferred from homology"/>
<feature type="compositionally biased region" description="Basic and acidic residues" evidence="8">
    <location>
        <begin position="252"/>
        <end position="267"/>
    </location>
</feature>
<comment type="function">
    <text evidence="5">Involved in rRNA-processing and ribosome biogenesis.</text>
</comment>
<dbReference type="RefSeq" id="XP_007827287.1">
    <property type="nucleotide sequence ID" value="XM_007829096.1"/>
</dbReference>
<keyword evidence="11" id="KW-1185">Reference proteome</keyword>
<evidence type="ECO:0000256" key="4">
    <source>
        <dbReference type="ARBA" id="ARBA00023242"/>
    </source>
</evidence>
<keyword evidence="4" id="KW-0539">Nucleus</keyword>
<evidence type="ECO:0000256" key="3">
    <source>
        <dbReference type="ARBA" id="ARBA00022552"/>
    </source>
</evidence>
<dbReference type="PANTHER" id="PTHR12416">
    <property type="entry name" value="RRNA-PROCESSING PROTEIN UTP23 HOMOLOG"/>
    <property type="match status" value="1"/>
</dbReference>
<dbReference type="Pfam" id="PF04900">
    <property type="entry name" value="Fcf1"/>
    <property type="match status" value="1"/>
</dbReference>
<evidence type="ECO:0000256" key="2">
    <source>
        <dbReference type="ARBA" id="ARBA00022517"/>
    </source>
</evidence>
<evidence type="ECO:0000313" key="11">
    <source>
        <dbReference type="Proteomes" id="UP000030651"/>
    </source>
</evidence>
<dbReference type="OMA" id="CCMQALY"/>
<dbReference type="CDD" id="cd09865">
    <property type="entry name" value="PIN_ScUtp23p-like"/>
    <property type="match status" value="1"/>
</dbReference>
<evidence type="ECO:0000256" key="7">
    <source>
        <dbReference type="ARBA" id="ARBA00076388"/>
    </source>
</evidence>
<dbReference type="GO" id="GO:0032040">
    <property type="term" value="C:small-subunit processome"/>
    <property type="evidence" value="ECO:0007669"/>
    <property type="project" value="InterPro"/>
</dbReference>
<evidence type="ECO:0000256" key="1">
    <source>
        <dbReference type="ARBA" id="ARBA00004604"/>
    </source>
</evidence>
<feature type="domain" description="UTP23 sensor motif region" evidence="9">
    <location>
        <begin position="223"/>
        <end position="242"/>
    </location>
</feature>
<dbReference type="EMBL" id="KI912109">
    <property type="protein sequence ID" value="ETS86687.1"/>
    <property type="molecule type" value="Genomic_DNA"/>
</dbReference>
<feature type="region of interest" description="Disordered" evidence="8">
    <location>
        <begin position="165"/>
        <end position="304"/>
    </location>
</feature>
<dbReference type="KEGG" id="pfy:PFICI_00515"/>
<dbReference type="FunFam" id="3.40.50.1010:FF:000006">
    <property type="entry name" value="rRNA-processing protein UTP23 homolog"/>
    <property type="match status" value="1"/>
</dbReference>
<protein>
    <recommendedName>
        <fullName evidence="7">U three protein 23</fullName>
    </recommendedName>
</protein>
<dbReference type="InterPro" id="IPR029060">
    <property type="entry name" value="PIN-like_dom_sf"/>
</dbReference>
<comment type="similarity">
    <text evidence="6">Belongs to the UTP23/FCF1 family. UTP23 subfamily.</text>
</comment>
<dbReference type="Pfam" id="PF24779">
    <property type="entry name" value="UTP23_sensor"/>
    <property type="match status" value="1"/>
</dbReference>
<reference evidence="11" key="1">
    <citation type="journal article" date="2015" name="BMC Genomics">
        <title>Genomic and transcriptomic analysis of the endophytic fungus Pestalotiopsis fici reveals its lifestyle and high potential for synthesis of natural products.</title>
        <authorList>
            <person name="Wang X."/>
            <person name="Zhang X."/>
            <person name="Liu L."/>
            <person name="Xiang M."/>
            <person name="Wang W."/>
            <person name="Sun X."/>
            <person name="Che Y."/>
            <person name="Guo L."/>
            <person name="Liu G."/>
            <person name="Guo L."/>
            <person name="Wang C."/>
            <person name="Yin W.B."/>
            <person name="Stadler M."/>
            <person name="Zhang X."/>
            <person name="Liu X."/>
        </authorList>
    </citation>
    <scope>NUCLEOTIDE SEQUENCE [LARGE SCALE GENOMIC DNA]</scope>
    <source>
        <strain evidence="11">W106-1 / CGMCC3.15140</strain>
    </source>
</reference>
<sequence>MPRAKTAKRYRKLMERYSMTFGFREPYQIIVDSNLLADACRFKMDLIKSFEQTLSGKVKPLITQCSMRHLYNTKSEPGVYAAIELGKTFERRRCGHHPDQYPEPLSTLECLNSVVDPKDNGVNKHRYVVACNDQPTRQALRTVKGTPLIYISRSVMIMEPMADESVQVRNKEEKAKLRSEIKRFAEGNKRKRDDDSDSEAGEDGTKQQKGESGATTTESEKKKTKKKGPKGPNPLAVKKKKKATQDTSASKKSKDEKTPGDADTKEGPKRKRRKKGKTETGDAEGASADQNASQAVQADGDGSD</sequence>
<dbReference type="SUPFAM" id="SSF88723">
    <property type="entry name" value="PIN domain-like"/>
    <property type="match status" value="1"/>
</dbReference>
<keyword evidence="3" id="KW-0698">rRNA processing</keyword>
<keyword evidence="2" id="KW-0690">Ribosome biogenesis</keyword>
<dbReference type="eggNOG" id="KOG3164">
    <property type="taxonomic scope" value="Eukaryota"/>
</dbReference>
<accession>W3XMG7</accession>
<dbReference type="Gene3D" id="3.40.50.1010">
    <property type="entry name" value="5'-nuclease"/>
    <property type="match status" value="1"/>
</dbReference>
<comment type="subcellular location">
    <subcellularLocation>
        <location evidence="1">Nucleus</location>
        <location evidence="1">Nucleolus</location>
    </subcellularLocation>
</comment>
<evidence type="ECO:0000256" key="8">
    <source>
        <dbReference type="SAM" id="MobiDB-lite"/>
    </source>
</evidence>
<gene>
    <name evidence="10" type="ORF">PFICI_00515</name>
</gene>
<dbReference type="InterPro" id="IPR006984">
    <property type="entry name" value="Fcf1/UTP23"/>
</dbReference>
<dbReference type="FunCoup" id="W3XMG7">
    <property type="interactions" value="1028"/>
</dbReference>
<dbReference type="OrthoDB" id="25675at2759"/>
<evidence type="ECO:0000313" key="10">
    <source>
        <dbReference type="EMBL" id="ETS86687.1"/>
    </source>
</evidence>